<reference evidence="2 3" key="1">
    <citation type="submission" date="2016-08" db="EMBL/GenBank/DDBJ databases">
        <title>Hymenobacter coccineus sp. nov., Hymenobacter lapidarius sp. nov. and Hymenobacter glacialis sp. nov., isolated from Antarctic soil.</title>
        <authorList>
            <person name="Sedlacek I."/>
            <person name="Kralova S."/>
            <person name="Kyrova K."/>
            <person name="Maslanova I."/>
            <person name="Stankova E."/>
            <person name="Vrbovska V."/>
            <person name="Nemec M."/>
            <person name="Bartak M."/>
            <person name="Svec P."/>
            <person name="Busse H.-J."/>
            <person name="Pantucek R."/>
        </authorList>
    </citation>
    <scope>NUCLEOTIDE SEQUENCE [LARGE SCALE GENOMIC DNA]</scope>
    <source>
        <strain evidence="2 3">CCM 8649</strain>
    </source>
</reference>
<evidence type="ECO:0008006" key="4">
    <source>
        <dbReference type="Google" id="ProtNLM"/>
    </source>
</evidence>
<comment type="caution">
    <text evidence="2">The sequence shown here is derived from an EMBL/GenBank/DDBJ whole genome shotgun (WGS) entry which is preliminary data.</text>
</comment>
<dbReference type="AlphaFoldDB" id="A0A1G1SVW1"/>
<protein>
    <recommendedName>
        <fullName evidence="4">Lipoprotein</fullName>
    </recommendedName>
</protein>
<feature type="region of interest" description="Disordered" evidence="1">
    <location>
        <begin position="149"/>
        <end position="226"/>
    </location>
</feature>
<gene>
    <name evidence="2" type="ORF">BEN49_02540</name>
</gene>
<proteinExistence type="predicted"/>
<keyword evidence="3" id="KW-1185">Reference proteome</keyword>
<dbReference type="RefSeq" id="WP_070746412.1">
    <property type="nucleotide sequence ID" value="NZ_MDZA01000426.1"/>
</dbReference>
<evidence type="ECO:0000313" key="2">
    <source>
        <dbReference type="EMBL" id="OGX82764.1"/>
    </source>
</evidence>
<feature type="compositionally biased region" description="Low complexity" evidence="1">
    <location>
        <begin position="149"/>
        <end position="195"/>
    </location>
</feature>
<dbReference type="PROSITE" id="PS51257">
    <property type="entry name" value="PROKAR_LIPOPROTEIN"/>
    <property type="match status" value="1"/>
</dbReference>
<feature type="region of interest" description="Disordered" evidence="1">
    <location>
        <begin position="24"/>
        <end position="44"/>
    </location>
</feature>
<dbReference type="Proteomes" id="UP000177506">
    <property type="component" value="Unassembled WGS sequence"/>
</dbReference>
<evidence type="ECO:0000313" key="3">
    <source>
        <dbReference type="Proteomes" id="UP000177506"/>
    </source>
</evidence>
<feature type="compositionally biased region" description="Basic and acidic residues" evidence="1">
    <location>
        <begin position="199"/>
        <end position="226"/>
    </location>
</feature>
<feature type="compositionally biased region" description="Polar residues" evidence="1">
    <location>
        <begin position="30"/>
        <end position="44"/>
    </location>
</feature>
<evidence type="ECO:0000256" key="1">
    <source>
        <dbReference type="SAM" id="MobiDB-lite"/>
    </source>
</evidence>
<name>A0A1G1SVW1_9BACT</name>
<dbReference type="OrthoDB" id="883400at2"/>
<organism evidence="2 3">
    <name type="scientific">Hymenobacter coccineus</name>
    <dbReference type="NCBI Taxonomy" id="1908235"/>
    <lineage>
        <taxon>Bacteria</taxon>
        <taxon>Pseudomonadati</taxon>
        <taxon>Bacteroidota</taxon>
        <taxon>Cytophagia</taxon>
        <taxon>Cytophagales</taxon>
        <taxon>Hymenobacteraceae</taxon>
        <taxon>Hymenobacter</taxon>
    </lineage>
</organism>
<dbReference type="EMBL" id="MDZA01000426">
    <property type="protein sequence ID" value="OGX82764.1"/>
    <property type="molecule type" value="Genomic_DNA"/>
</dbReference>
<sequence length="226" mass="24019">MKNYLFLVAGTALSLASCSESKTTETTTTAGMSGDSTAMQSSTTSNTMYTDEAYKSRSKRIADKYATDMKITDPAMREKISTAYYNRSKRYGDMQTKYASDTTGMGAAMRDYNTATDTEFKGIYTDPAQYKSYESSRTNYNEDTYVNDATSASSSSMGSDSSSTMSSGGSAMSGTTDDNAMGSSAGATTGGTVSKSKTKLTDGTKIKVKGDGQVKVKDADGSKMKQ</sequence>
<accession>A0A1G1SVW1</accession>